<reference evidence="1 2" key="1">
    <citation type="journal article" date="2024" name="Plant Biotechnol. J.">
        <title>Genome and CRISPR/Cas9 system of a widespread forest tree (Populus alba) in the world.</title>
        <authorList>
            <person name="Liu Y.J."/>
            <person name="Jiang P.F."/>
            <person name="Han X.M."/>
            <person name="Li X.Y."/>
            <person name="Wang H.M."/>
            <person name="Wang Y.J."/>
            <person name="Wang X.X."/>
            <person name="Zeng Q.Y."/>
        </authorList>
    </citation>
    <scope>NUCLEOTIDE SEQUENCE [LARGE SCALE GENOMIC DNA]</scope>
    <source>
        <strain evidence="2">cv. PAL-ZL1</strain>
    </source>
</reference>
<accession>A0ACC4CCK0</accession>
<dbReference type="Proteomes" id="UP000309997">
    <property type="component" value="Unassembled WGS sequence"/>
</dbReference>
<evidence type="ECO:0000313" key="1">
    <source>
        <dbReference type="EMBL" id="KAL3592426.1"/>
    </source>
</evidence>
<keyword evidence="2" id="KW-1185">Reference proteome</keyword>
<dbReference type="EMBL" id="RCHU02000005">
    <property type="protein sequence ID" value="KAL3592426.1"/>
    <property type="molecule type" value="Genomic_DNA"/>
</dbReference>
<gene>
    <name evidence="1" type="ORF">D5086_011066</name>
</gene>
<comment type="caution">
    <text evidence="1">The sequence shown here is derived from an EMBL/GenBank/DDBJ whole genome shotgun (WGS) entry which is preliminary data.</text>
</comment>
<proteinExistence type="predicted"/>
<sequence length="138" mass="15716">MLIQMIRADVWGRGIGKSSARMSFDLIRNCFELGRYRVESQRRSAFVGVSEEISSGAVDICDVIAAGQLQQYVLGRSLGKRQFLRPKLGKNGLYVFLLTRDFQLTIVEDLSGLLSSPLLWNLNVFLLRYQFLHQLSML</sequence>
<evidence type="ECO:0000313" key="2">
    <source>
        <dbReference type="Proteomes" id="UP000309997"/>
    </source>
</evidence>
<organism evidence="1 2">
    <name type="scientific">Populus alba</name>
    <name type="common">White poplar</name>
    <dbReference type="NCBI Taxonomy" id="43335"/>
    <lineage>
        <taxon>Eukaryota</taxon>
        <taxon>Viridiplantae</taxon>
        <taxon>Streptophyta</taxon>
        <taxon>Embryophyta</taxon>
        <taxon>Tracheophyta</taxon>
        <taxon>Spermatophyta</taxon>
        <taxon>Magnoliopsida</taxon>
        <taxon>eudicotyledons</taxon>
        <taxon>Gunneridae</taxon>
        <taxon>Pentapetalae</taxon>
        <taxon>rosids</taxon>
        <taxon>fabids</taxon>
        <taxon>Malpighiales</taxon>
        <taxon>Salicaceae</taxon>
        <taxon>Saliceae</taxon>
        <taxon>Populus</taxon>
    </lineage>
</organism>
<protein>
    <submittedName>
        <fullName evidence="1">Uncharacterized protein</fullName>
    </submittedName>
</protein>
<name>A0ACC4CCK0_POPAL</name>